<keyword evidence="2" id="KW-1185">Reference proteome</keyword>
<proteinExistence type="predicted"/>
<accession>A0ABW3VHT8</accession>
<protein>
    <recommendedName>
        <fullName evidence="3">PPE family protein</fullName>
    </recommendedName>
</protein>
<dbReference type="SUPFAM" id="SSF140453">
    <property type="entry name" value="EsxAB dimer-like"/>
    <property type="match status" value="1"/>
</dbReference>
<gene>
    <name evidence="1" type="ORF">ACFQ34_14200</name>
</gene>
<sequence length="317" mass="31373">MTVVAPPDSARAGLSADVAVRPEETSAVAGAGVVESVAEAAGAIGEGDPATIAIKAASAGIDVLGVVVDPFGGLASAGVGWLIEHVSFLREPLDALAGDPRAITAEAAAWAGVATRLSSAATVNAEGLRTVRGWDGAAADAYRAAAHEWTGGLRVAAEEAHTVSGELLDSAANVATVRSTIRDAIADFVGGLVGPALVAAAAAAFTAGTSLLVWVADVVAAAVALARRCVALVQKVIGCLGAAAERLAGVLRRLDGIAARAEEILDGAPGVARWVGENPLRVPDGIEKVEKVAGGTVVGTGLTWLDEQHGAAAAGRG</sequence>
<reference evidence="2" key="1">
    <citation type="journal article" date="2019" name="Int. J. Syst. Evol. Microbiol.">
        <title>The Global Catalogue of Microorganisms (GCM) 10K type strain sequencing project: providing services to taxonomists for standard genome sequencing and annotation.</title>
        <authorList>
            <consortium name="The Broad Institute Genomics Platform"/>
            <consortium name="The Broad Institute Genome Sequencing Center for Infectious Disease"/>
            <person name="Wu L."/>
            <person name="Ma J."/>
        </authorList>
    </citation>
    <scope>NUCLEOTIDE SEQUENCE [LARGE SCALE GENOMIC DNA]</scope>
    <source>
        <strain evidence="2">CCUG 49018</strain>
    </source>
</reference>
<dbReference type="Proteomes" id="UP001597182">
    <property type="component" value="Unassembled WGS sequence"/>
</dbReference>
<evidence type="ECO:0000313" key="1">
    <source>
        <dbReference type="EMBL" id="MFD1234438.1"/>
    </source>
</evidence>
<comment type="caution">
    <text evidence="1">The sequence shown here is derived from an EMBL/GenBank/DDBJ whole genome shotgun (WGS) entry which is preliminary data.</text>
</comment>
<organism evidence="1 2">
    <name type="scientific">Pseudonocardia benzenivorans</name>
    <dbReference type="NCBI Taxonomy" id="228005"/>
    <lineage>
        <taxon>Bacteria</taxon>
        <taxon>Bacillati</taxon>
        <taxon>Actinomycetota</taxon>
        <taxon>Actinomycetes</taxon>
        <taxon>Pseudonocardiales</taxon>
        <taxon>Pseudonocardiaceae</taxon>
        <taxon>Pseudonocardia</taxon>
    </lineage>
</organism>
<dbReference type="EMBL" id="JBHTMB010000129">
    <property type="protein sequence ID" value="MFD1234438.1"/>
    <property type="molecule type" value="Genomic_DNA"/>
</dbReference>
<dbReference type="Gene3D" id="1.10.287.1060">
    <property type="entry name" value="ESAT-6-like"/>
    <property type="match status" value="1"/>
</dbReference>
<dbReference type="InterPro" id="IPR036689">
    <property type="entry name" value="ESAT-6-like_sf"/>
</dbReference>
<dbReference type="RefSeq" id="WP_339122731.1">
    <property type="nucleotide sequence ID" value="NZ_BAABKS010000035.1"/>
</dbReference>
<evidence type="ECO:0000313" key="2">
    <source>
        <dbReference type="Proteomes" id="UP001597182"/>
    </source>
</evidence>
<name>A0ABW3VHT8_9PSEU</name>
<evidence type="ECO:0008006" key="3">
    <source>
        <dbReference type="Google" id="ProtNLM"/>
    </source>
</evidence>